<proteinExistence type="predicted"/>
<reference evidence="2 3" key="1">
    <citation type="submission" date="2014-04" db="EMBL/GenBank/DDBJ databases">
        <authorList>
            <consortium name="International Citrus Genome Consortium"/>
            <person name="Gmitter F."/>
            <person name="Chen C."/>
            <person name="Farmerie W."/>
            <person name="Harkins T."/>
            <person name="Desany B."/>
            <person name="Mohiuddin M."/>
            <person name="Kodira C."/>
            <person name="Borodovsky M."/>
            <person name="Lomsadze A."/>
            <person name="Burns P."/>
            <person name="Jenkins J."/>
            <person name="Prochnik S."/>
            <person name="Shu S."/>
            <person name="Chapman J."/>
            <person name="Pitluck S."/>
            <person name="Schmutz J."/>
            <person name="Rokhsar D."/>
        </authorList>
    </citation>
    <scope>NUCLEOTIDE SEQUENCE</scope>
</reference>
<dbReference type="EMBL" id="KK793718">
    <property type="protein sequence ID" value="KDO36618.1"/>
    <property type="molecule type" value="Genomic_DNA"/>
</dbReference>
<feature type="region of interest" description="Disordered" evidence="1">
    <location>
        <begin position="138"/>
        <end position="189"/>
    </location>
</feature>
<name>A0A067D1H9_CITSI</name>
<dbReference type="Proteomes" id="UP000027120">
    <property type="component" value="Unassembled WGS sequence"/>
</dbReference>
<evidence type="ECO:0000256" key="1">
    <source>
        <dbReference type="SAM" id="MobiDB-lite"/>
    </source>
</evidence>
<protein>
    <submittedName>
        <fullName evidence="2">Uncharacterized protein</fullName>
    </submittedName>
</protein>
<feature type="compositionally biased region" description="Polar residues" evidence="1">
    <location>
        <begin position="261"/>
        <end position="281"/>
    </location>
</feature>
<accession>A0A067D1H9</accession>
<keyword evidence="3" id="KW-1185">Reference proteome</keyword>
<feature type="region of interest" description="Disordered" evidence="1">
    <location>
        <begin position="259"/>
        <end position="306"/>
    </location>
</feature>
<sequence length="306" mass="34285">MPPGIPQYIWVGDYKNTPLVASPFQLGQWVRFLYSWSAESPSGYRSDRRSEIVSQRTRSQTPEARTPFERNISLDSSLPRRCPLYPESSREDFLIQKPPRLRVKSEVSFLRSALPSSGVYPRPRVEGSHRIQTDHLLTSRCNGPSHKDSPLPARRITPTFRRGRDNPPMPLHPMRREETKQGKSTMGPDRATSLNYGIGGSQSTVTPLTRFLIPGIRIHCIIIRKNIDRLLGSIQCRKKRVSDDPISDQANICLSIPGFQSKRSGNARSNGIGTVTRSNYGSKPPKGRNAVNPGIGRDAATSQKME</sequence>
<feature type="compositionally biased region" description="Polar residues" evidence="1">
    <location>
        <begin position="52"/>
        <end position="63"/>
    </location>
</feature>
<evidence type="ECO:0000313" key="2">
    <source>
        <dbReference type="EMBL" id="KDO36618.1"/>
    </source>
</evidence>
<gene>
    <name evidence="2" type="ORF">CISIN_1g021889mg</name>
</gene>
<dbReference type="AlphaFoldDB" id="A0A067D1H9"/>
<evidence type="ECO:0000313" key="3">
    <source>
        <dbReference type="Proteomes" id="UP000027120"/>
    </source>
</evidence>
<feature type="region of interest" description="Disordered" evidence="1">
    <location>
        <begin position="40"/>
        <end position="65"/>
    </location>
</feature>
<organism evidence="2 3">
    <name type="scientific">Citrus sinensis</name>
    <name type="common">Sweet orange</name>
    <name type="synonym">Citrus aurantium var. sinensis</name>
    <dbReference type="NCBI Taxonomy" id="2711"/>
    <lineage>
        <taxon>Eukaryota</taxon>
        <taxon>Viridiplantae</taxon>
        <taxon>Streptophyta</taxon>
        <taxon>Embryophyta</taxon>
        <taxon>Tracheophyta</taxon>
        <taxon>Spermatophyta</taxon>
        <taxon>Magnoliopsida</taxon>
        <taxon>eudicotyledons</taxon>
        <taxon>Gunneridae</taxon>
        <taxon>Pentapetalae</taxon>
        <taxon>rosids</taxon>
        <taxon>malvids</taxon>
        <taxon>Sapindales</taxon>
        <taxon>Rutaceae</taxon>
        <taxon>Aurantioideae</taxon>
        <taxon>Citrus</taxon>
    </lineage>
</organism>